<keyword evidence="6 11" id="KW-0812">Transmembrane</keyword>
<dbReference type="PROSITE" id="PS50109">
    <property type="entry name" value="HIS_KIN"/>
    <property type="match status" value="1"/>
</dbReference>
<evidence type="ECO:0000256" key="7">
    <source>
        <dbReference type="ARBA" id="ARBA00022777"/>
    </source>
</evidence>
<keyword evidence="8 11" id="KW-1133">Transmembrane helix</keyword>
<protein>
    <recommendedName>
        <fullName evidence="3">histidine kinase</fullName>
        <ecNumber evidence="3">2.7.13.3</ecNumber>
    </recommendedName>
</protein>
<comment type="caution">
    <text evidence="14">The sequence shown here is derived from an EMBL/GenBank/DDBJ whole genome shotgun (WGS) entry which is preliminary data.</text>
</comment>
<dbReference type="RefSeq" id="WP_182529386.1">
    <property type="nucleotide sequence ID" value="NZ_JACGXL010000001.1"/>
</dbReference>
<dbReference type="SUPFAM" id="SSF158472">
    <property type="entry name" value="HAMP domain-like"/>
    <property type="match status" value="1"/>
</dbReference>
<dbReference type="InterPro" id="IPR005467">
    <property type="entry name" value="His_kinase_dom"/>
</dbReference>
<keyword evidence="9" id="KW-0902">Two-component regulatory system</keyword>
<dbReference type="GO" id="GO:0005886">
    <property type="term" value="C:plasma membrane"/>
    <property type="evidence" value="ECO:0007669"/>
    <property type="project" value="TreeGrafter"/>
</dbReference>
<dbReference type="InterPro" id="IPR004358">
    <property type="entry name" value="Sig_transdc_His_kin-like_C"/>
</dbReference>
<keyword evidence="10 11" id="KW-0472">Membrane</keyword>
<keyword evidence="15" id="KW-1185">Reference proteome</keyword>
<dbReference type="Pfam" id="PF00672">
    <property type="entry name" value="HAMP"/>
    <property type="match status" value="1"/>
</dbReference>
<comment type="catalytic activity">
    <reaction evidence="1">
        <text>ATP + protein L-histidine = ADP + protein N-phospho-L-histidine.</text>
        <dbReference type="EC" id="2.7.13.3"/>
    </reaction>
</comment>
<organism evidence="14 15">
    <name type="scientific">Dokdonella fugitiva</name>
    <dbReference type="NCBI Taxonomy" id="328517"/>
    <lineage>
        <taxon>Bacteria</taxon>
        <taxon>Pseudomonadati</taxon>
        <taxon>Pseudomonadota</taxon>
        <taxon>Gammaproteobacteria</taxon>
        <taxon>Lysobacterales</taxon>
        <taxon>Rhodanobacteraceae</taxon>
        <taxon>Dokdonella</taxon>
    </lineage>
</organism>
<dbReference type="CDD" id="cd00082">
    <property type="entry name" value="HisKA"/>
    <property type="match status" value="1"/>
</dbReference>
<dbReference type="GO" id="GO:0000155">
    <property type="term" value="F:phosphorelay sensor kinase activity"/>
    <property type="evidence" value="ECO:0007669"/>
    <property type="project" value="InterPro"/>
</dbReference>
<name>A0A839F1W2_9GAMM</name>
<evidence type="ECO:0000259" key="13">
    <source>
        <dbReference type="PROSITE" id="PS50885"/>
    </source>
</evidence>
<dbReference type="Gene3D" id="3.30.565.10">
    <property type="entry name" value="Histidine kinase-like ATPase, C-terminal domain"/>
    <property type="match status" value="1"/>
</dbReference>
<dbReference type="SUPFAM" id="SSF55874">
    <property type="entry name" value="ATPase domain of HSP90 chaperone/DNA topoisomerase II/histidine kinase"/>
    <property type="match status" value="1"/>
</dbReference>
<evidence type="ECO:0000256" key="6">
    <source>
        <dbReference type="ARBA" id="ARBA00022692"/>
    </source>
</evidence>
<comment type="subcellular location">
    <subcellularLocation>
        <location evidence="2">Membrane</location>
    </subcellularLocation>
</comment>
<dbReference type="InterPro" id="IPR003660">
    <property type="entry name" value="HAMP_dom"/>
</dbReference>
<evidence type="ECO:0000256" key="11">
    <source>
        <dbReference type="SAM" id="Phobius"/>
    </source>
</evidence>
<dbReference type="PANTHER" id="PTHR45436:SF5">
    <property type="entry name" value="SENSOR HISTIDINE KINASE TRCS"/>
    <property type="match status" value="1"/>
</dbReference>
<dbReference type="AlphaFoldDB" id="A0A839F1W2"/>
<keyword evidence="4" id="KW-0597">Phosphoprotein</keyword>
<dbReference type="Gene3D" id="6.10.340.10">
    <property type="match status" value="1"/>
</dbReference>
<dbReference type="InterPro" id="IPR050428">
    <property type="entry name" value="TCS_sensor_his_kinase"/>
</dbReference>
<evidence type="ECO:0000256" key="1">
    <source>
        <dbReference type="ARBA" id="ARBA00000085"/>
    </source>
</evidence>
<evidence type="ECO:0000256" key="9">
    <source>
        <dbReference type="ARBA" id="ARBA00023012"/>
    </source>
</evidence>
<feature type="domain" description="HAMP" evidence="13">
    <location>
        <begin position="185"/>
        <end position="237"/>
    </location>
</feature>
<dbReference type="SMART" id="SM00387">
    <property type="entry name" value="HATPase_c"/>
    <property type="match status" value="1"/>
</dbReference>
<dbReference type="EC" id="2.7.13.3" evidence="3"/>
<evidence type="ECO:0000256" key="4">
    <source>
        <dbReference type="ARBA" id="ARBA00022553"/>
    </source>
</evidence>
<dbReference type="InterPro" id="IPR003594">
    <property type="entry name" value="HATPase_dom"/>
</dbReference>
<dbReference type="PANTHER" id="PTHR45436">
    <property type="entry name" value="SENSOR HISTIDINE KINASE YKOH"/>
    <property type="match status" value="1"/>
</dbReference>
<evidence type="ECO:0000313" key="15">
    <source>
        <dbReference type="Proteomes" id="UP000550401"/>
    </source>
</evidence>
<feature type="transmembrane region" description="Helical" evidence="11">
    <location>
        <begin position="165"/>
        <end position="185"/>
    </location>
</feature>
<keyword evidence="7 14" id="KW-0418">Kinase</keyword>
<proteinExistence type="predicted"/>
<evidence type="ECO:0000256" key="10">
    <source>
        <dbReference type="ARBA" id="ARBA00023136"/>
    </source>
</evidence>
<gene>
    <name evidence="14" type="ORF">FHW12_000485</name>
</gene>
<sequence>MKLTIGYRLFLAIAASMAVLAGIGLGVVRWRLFAGPAAGPQAIESTDALAASLAAQHALHRDWSFLPAEPGARTGWLRDEWKRVADPAATAVPLQDRRIGLLDQDGHYLAGVVASRFLVAFASIDTVRRAIEHDGRTVGYLVLATPQGADDALAVAFLLDQQANLALTAFAAIGLGMLVAALLAAHVRRPIRRLLEATRAIEGGQLDRRVSLRRSDELGELAAAFDHLAAKLADAEASRRQWVADTSHELRTPLAVLQGQLEALQDGVRVPTADNVALMLRHVRTLDGLVDTLYQLARADVGRMEFDLRACDAWQIACESMQACADRFVAAGLEARSAAAPVRAIVEGDAERLRGVFANLFENALRYTDRGGRVELSGTVVDGHLQVSIDDSPPTVPAALLARLGERFFRVDPSRSRRSGGSGLGLALARAIVEAHRGHLAFAASPLGGLRATIVLPLASP</sequence>
<dbReference type="Gene3D" id="1.10.287.130">
    <property type="match status" value="1"/>
</dbReference>
<dbReference type="InterPro" id="IPR036890">
    <property type="entry name" value="HATPase_C_sf"/>
</dbReference>
<evidence type="ECO:0000259" key="12">
    <source>
        <dbReference type="PROSITE" id="PS50109"/>
    </source>
</evidence>
<dbReference type="Pfam" id="PF02518">
    <property type="entry name" value="HATPase_c"/>
    <property type="match status" value="1"/>
</dbReference>
<feature type="transmembrane region" description="Helical" evidence="11">
    <location>
        <begin position="6"/>
        <end position="28"/>
    </location>
</feature>
<reference evidence="14 15" key="1">
    <citation type="submission" date="2020-07" db="EMBL/GenBank/DDBJ databases">
        <title>Genomic Encyclopedia of Type Strains, Phase IV (KMG-V): Genome sequencing to study the core and pangenomes of soil and plant-associated prokaryotes.</title>
        <authorList>
            <person name="Whitman W."/>
        </authorList>
    </citation>
    <scope>NUCLEOTIDE SEQUENCE [LARGE SCALE GENOMIC DNA]</scope>
    <source>
        <strain evidence="14 15">RH2WT43</strain>
    </source>
</reference>
<dbReference type="SMART" id="SM00388">
    <property type="entry name" value="HisKA"/>
    <property type="match status" value="1"/>
</dbReference>
<evidence type="ECO:0000256" key="3">
    <source>
        <dbReference type="ARBA" id="ARBA00012438"/>
    </source>
</evidence>
<dbReference type="EMBL" id="JACGXL010000001">
    <property type="protein sequence ID" value="MBA8886294.1"/>
    <property type="molecule type" value="Genomic_DNA"/>
</dbReference>
<evidence type="ECO:0000256" key="2">
    <source>
        <dbReference type="ARBA" id="ARBA00004370"/>
    </source>
</evidence>
<feature type="domain" description="Histidine kinase" evidence="12">
    <location>
        <begin position="245"/>
        <end position="460"/>
    </location>
</feature>
<dbReference type="InterPro" id="IPR003661">
    <property type="entry name" value="HisK_dim/P_dom"/>
</dbReference>
<dbReference type="SMART" id="SM00304">
    <property type="entry name" value="HAMP"/>
    <property type="match status" value="1"/>
</dbReference>
<dbReference type="Proteomes" id="UP000550401">
    <property type="component" value="Unassembled WGS sequence"/>
</dbReference>
<keyword evidence="5 14" id="KW-0808">Transferase</keyword>
<accession>A0A839F1W2</accession>
<dbReference type="PROSITE" id="PS50885">
    <property type="entry name" value="HAMP"/>
    <property type="match status" value="1"/>
</dbReference>
<dbReference type="SUPFAM" id="SSF47384">
    <property type="entry name" value="Homodimeric domain of signal transducing histidine kinase"/>
    <property type="match status" value="1"/>
</dbReference>
<evidence type="ECO:0000256" key="8">
    <source>
        <dbReference type="ARBA" id="ARBA00022989"/>
    </source>
</evidence>
<dbReference type="PRINTS" id="PR00344">
    <property type="entry name" value="BCTRLSENSOR"/>
</dbReference>
<dbReference type="Pfam" id="PF00512">
    <property type="entry name" value="HisKA"/>
    <property type="match status" value="1"/>
</dbReference>
<evidence type="ECO:0000256" key="5">
    <source>
        <dbReference type="ARBA" id="ARBA00022679"/>
    </source>
</evidence>
<dbReference type="CDD" id="cd06225">
    <property type="entry name" value="HAMP"/>
    <property type="match status" value="1"/>
</dbReference>
<evidence type="ECO:0000313" key="14">
    <source>
        <dbReference type="EMBL" id="MBA8886294.1"/>
    </source>
</evidence>
<dbReference type="InterPro" id="IPR036097">
    <property type="entry name" value="HisK_dim/P_sf"/>
</dbReference>